<gene>
    <name evidence="1" type="ORF">NUW58_g8722</name>
</gene>
<organism evidence="1 2">
    <name type="scientific">Xylaria curta</name>
    <dbReference type="NCBI Taxonomy" id="42375"/>
    <lineage>
        <taxon>Eukaryota</taxon>
        <taxon>Fungi</taxon>
        <taxon>Dikarya</taxon>
        <taxon>Ascomycota</taxon>
        <taxon>Pezizomycotina</taxon>
        <taxon>Sordariomycetes</taxon>
        <taxon>Xylariomycetidae</taxon>
        <taxon>Xylariales</taxon>
        <taxon>Xylariaceae</taxon>
        <taxon>Xylaria</taxon>
    </lineage>
</organism>
<protein>
    <submittedName>
        <fullName evidence="1">Uncharacterized protein</fullName>
    </submittedName>
</protein>
<dbReference type="EMBL" id="JAPDGR010002783">
    <property type="protein sequence ID" value="KAJ2974236.1"/>
    <property type="molecule type" value="Genomic_DNA"/>
</dbReference>
<dbReference type="Proteomes" id="UP001143856">
    <property type="component" value="Unassembled WGS sequence"/>
</dbReference>
<proteinExistence type="predicted"/>
<evidence type="ECO:0000313" key="1">
    <source>
        <dbReference type="EMBL" id="KAJ2974236.1"/>
    </source>
</evidence>
<comment type="caution">
    <text evidence="1">The sequence shown here is derived from an EMBL/GenBank/DDBJ whole genome shotgun (WGS) entry which is preliminary data.</text>
</comment>
<reference evidence="1" key="1">
    <citation type="submission" date="2022-10" db="EMBL/GenBank/DDBJ databases">
        <title>Genome Sequence of Xylaria curta.</title>
        <authorList>
            <person name="Buettner E."/>
        </authorList>
    </citation>
    <scope>NUCLEOTIDE SEQUENCE</scope>
    <source>
        <strain evidence="1">Babe10</strain>
    </source>
</reference>
<accession>A0ACC1N5V7</accession>
<evidence type="ECO:0000313" key="2">
    <source>
        <dbReference type="Proteomes" id="UP001143856"/>
    </source>
</evidence>
<name>A0ACC1N5V7_9PEZI</name>
<sequence>MRCSSIFQLLAVTSHAAAYAPKPGVDGKYTISSSSIRAQFIPYGATLTNLFVKDKNGKDVDVVLGYEDLALYPKDPGHPVYNSIPGRYVNRIGHGKYSIDGNTFSTELNDGTNTLHSGTNNWSYRTWNVTAATDDSITFSIRDEPNSSKGMPGLVLANVTYSIQGGKWNIKMDAVSPSVKSRSSDNLPCRKTR</sequence>
<keyword evidence="2" id="KW-1185">Reference proteome</keyword>